<dbReference type="AntiFam" id="ANF00057">
    <property type="entry name" value="Translation of E. coli type CRISPR repeat"/>
</dbReference>
<evidence type="ECO:0000313" key="3">
    <source>
        <dbReference type="Proteomes" id="UP000318050"/>
    </source>
</evidence>
<sequence length="216" mass="23145">MYPRTCGGTYSGSSTSSSDTGVSPRLRGNRRFLQAFPLLAGCIPALAGEPRWPQGRQSCWRVYPRACGETRSSSRHRMAWTGVSPRLRGNQGLQERIGLVVGCIPAPAGKPARGRAGQVADWVYPRACGGTLDSLNEEQASAGVSPRLRGNPSTISWVMTVLGCIPAPAGEPYRPVLPFCQTRVYPRACGGTSYVDNSQNNLSGVSPRLRGNRLLG</sequence>
<reference evidence="2 3" key="1">
    <citation type="submission" date="2019-06" db="EMBL/GenBank/DDBJ databases">
        <title>Genomic Encyclopedia of Type Strains, Phase IV (KMG-V): Genome sequencing to study the core and pangenomes of soil and plant-associated prokaryotes.</title>
        <authorList>
            <person name="Whitman W."/>
        </authorList>
    </citation>
    <scope>NUCLEOTIDE SEQUENCE [LARGE SCALE GENOMIC DNA]</scope>
    <source>
        <strain evidence="2 3">BR 11140</strain>
    </source>
</reference>
<dbReference type="AlphaFoldDB" id="A0A560J5B1"/>
<accession>A0A560J5B1</accession>
<dbReference type="EMBL" id="VITT01000001">
    <property type="protein sequence ID" value="TWB64424.1"/>
    <property type="molecule type" value="Genomic_DNA"/>
</dbReference>
<feature type="compositionally biased region" description="Low complexity" evidence="1">
    <location>
        <begin position="1"/>
        <end position="23"/>
    </location>
</feature>
<gene>
    <name evidence="2" type="ORF">FBZ92_101320</name>
</gene>
<proteinExistence type="predicted"/>
<feature type="region of interest" description="Disordered" evidence="1">
    <location>
        <begin position="1"/>
        <end position="24"/>
    </location>
</feature>
<evidence type="ECO:0000313" key="2">
    <source>
        <dbReference type="EMBL" id="TWB64424.1"/>
    </source>
</evidence>
<comment type="caution">
    <text evidence="2">The sequence shown here is derived from an EMBL/GenBank/DDBJ whole genome shotgun (WGS) entry which is preliminary data.</text>
</comment>
<dbReference type="AntiFam" id="ANF00006">
    <property type="entry name" value="Translation of CRISPR region"/>
</dbReference>
<organism evidence="2 3">
    <name type="scientific">Nitrospirillum amazonense</name>
    <dbReference type="NCBI Taxonomy" id="28077"/>
    <lineage>
        <taxon>Bacteria</taxon>
        <taxon>Pseudomonadati</taxon>
        <taxon>Pseudomonadota</taxon>
        <taxon>Alphaproteobacteria</taxon>
        <taxon>Rhodospirillales</taxon>
        <taxon>Azospirillaceae</taxon>
        <taxon>Nitrospirillum</taxon>
    </lineage>
</organism>
<protein>
    <submittedName>
        <fullName evidence="2">Uncharacterized protein</fullName>
    </submittedName>
</protein>
<evidence type="ECO:0000256" key="1">
    <source>
        <dbReference type="SAM" id="MobiDB-lite"/>
    </source>
</evidence>
<dbReference type="Proteomes" id="UP000318050">
    <property type="component" value="Unassembled WGS sequence"/>
</dbReference>
<name>A0A560J5B1_9PROT</name>